<evidence type="ECO:0000256" key="1">
    <source>
        <dbReference type="SAM" id="Phobius"/>
    </source>
</evidence>
<gene>
    <name evidence="4" type="ORF">EOD41_02725</name>
</gene>
<dbReference type="GO" id="GO:0016989">
    <property type="term" value="F:sigma factor antagonist activity"/>
    <property type="evidence" value="ECO:0007669"/>
    <property type="project" value="TreeGrafter"/>
</dbReference>
<dbReference type="AlphaFoldDB" id="A0A437MZ17"/>
<dbReference type="InterPro" id="IPR006860">
    <property type="entry name" value="FecR"/>
</dbReference>
<dbReference type="PANTHER" id="PTHR30273">
    <property type="entry name" value="PERIPLASMIC SIGNAL SENSOR AND SIGMA FACTOR ACTIVATOR FECR-RELATED"/>
    <property type="match status" value="1"/>
</dbReference>
<dbReference type="Pfam" id="PF16344">
    <property type="entry name" value="FecR_C"/>
    <property type="match status" value="1"/>
</dbReference>
<keyword evidence="1" id="KW-1133">Transmembrane helix</keyword>
<dbReference type="OrthoDB" id="676789at2"/>
<reference evidence="4 5" key="1">
    <citation type="submission" date="2019-01" db="EMBL/GenBank/DDBJ databases">
        <authorList>
            <person name="Chen W.-M."/>
        </authorList>
    </citation>
    <scope>NUCLEOTIDE SEQUENCE [LARGE SCALE GENOMIC DNA]</scope>
    <source>
        <strain evidence="4 5">YBJ-36</strain>
    </source>
</reference>
<feature type="transmembrane region" description="Helical" evidence="1">
    <location>
        <begin position="86"/>
        <end position="107"/>
    </location>
</feature>
<dbReference type="InterPro" id="IPR012373">
    <property type="entry name" value="Ferrdict_sens_TM"/>
</dbReference>
<sequence length="338" mass="37742">MEDQSYRLIVEYFERTISDEGLVKLQEWLDEDIENLSQFSETIRILEAAKSYHNRPVDADKVWANVQSKINNNKKHHLRIIGSRKWLTYAAACLLVAFTGWFGYSLLFNRPAELQIVSNANGKKSKITLPDGSVVYLAGGSSMKFSKAFTERERAVYLDGEAFFDVVHNKQRPFVVKSGEITTVVLGTSFNVNAYSKLNKVMVTVRTGKVGVMAAVNGKQQLVKYLLPNEQISINTQSDIYAFNKADAAGISAWINNELSYYNTSLKDIASSVEHHYGVVIEFTEPELGDVKLTTSFTNESIDDIAETLSAISGLACTQKGDHIFISNPNQKGGKIMR</sequence>
<feature type="domain" description="Protein FecR C-terminal" evidence="3">
    <location>
        <begin position="259"/>
        <end position="326"/>
    </location>
</feature>
<accession>A0A437MZ17</accession>
<dbReference type="Proteomes" id="UP000282759">
    <property type="component" value="Unassembled WGS sequence"/>
</dbReference>
<comment type="caution">
    <text evidence="4">The sequence shown here is derived from an EMBL/GenBank/DDBJ whole genome shotgun (WGS) entry which is preliminary data.</text>
</comment>
<keyword evidence="5" id="KW-1185">Reference proteome</keyword>
<keyword evidence="1" id="KW-0472">Membrane</keyword>
<name>A0A437MZ17_9SPHI</name>
<organism evidence="4 5">
    <name type="scientific">Mucilaginibacter limnophilus</name>
    <dbReference type="NCBI Taxonomy" id="1932778"/>
    <lineage>
        <taxon>Bacteria</taxon>
        <taxon>Pseudomonadati</taxon>
        <taxon>Bacteroidota</taxon>
        <taxon>Sphingobacteriia</taxon>
        <taxon>Sphingobacteriales</taxon>
        <taxon>Sphingobacteriaceae</taxon>
        <taxon>Mucilaginibacter</taxon>
    </lineage>
</organism>
<feature type="domain" description="FecR protein" evidence="2">
    <location>
        <begin position="120"/>
        <end position="210"/>
    </location>
</feature>
<evidence type="ECO:0000259" key="3">
    <source>
        <dbReference type="Pfam" id="PF16344"/>
    </source>
</evidence>
<dbReference type="InterPro" id="IPR032508">
    <property type="entry name" value="FecR_C"/>
</dbReference>
<dbReference type="PIRSF" id="PIRSF018266">
    <property type="entry name" value="FecR"/>
    <property type="match status" value="1"/>
</dbReference>
<keyword evidence="1" id="KW-0812">Transmembrane</keyword>
<dbReference type="EMBL" id="SACK01000001">
    <property type="protein sequence ID" value="RVU02869.1"/>
    <property type="molecule type" value="Genomic_DNA"/>
</dbReference>
<dbReference type="RefSeq" id="WP_127703235.1">
    <property type="nucleotide sequence ID" value="NZ_SACK01000001.1"/>
</dbReference>
<evidence type="ECO:0000313" key="5">
    <source>
        <dbReference type="Proteomes" id="UP000282759"/>
    </source>
</evidence>
<dbReference type="PANTHER" id="PTHR30273:SF2">
    <property type="entry name" value="PROTEIN FECR"/>
    <property type="match status" value="1"/>
</dbReference>
<evidence type="ECO:0000313" key="4">
    <source>
        <dbReference type="EMBL" id="RVU02869.1"/>
    </source>
</evidence>
<evidence type="ECO:0000259" key="2">
    <source>
        <dbReference type="Pfam" id="PF04773"/>
    </source>
</evidence>
<dbReference type="Gene3D" id="3.55.50.30">
    <property type="match status" value="1"/>
</dbReference>
<dbReference type="Gene3D" id="2.60.120.1440">
    <property type="match status" value="1"/>
</dbReference>
<protein>
    <submittedName>
        <fullName evidence="4">DUF4974 domain-containing protein</fullName>
    </submittedName>
</protein>
<dbReference type="Pfam" id="PF04773">
    <property type="entry name" value="FecR"/>
    <property type="match status" value="1"/>
</dbReference>
<proteinExistence type="predicted"/>